<organism evidence="10 11">
    <name type="scientific">Paraburkholderia rhizosphaerae</name>
    <dbReference type="NCBI Taxonomy" id="480658"/>
    <lineage>
        <taxon>Bacteria</taxon>
        <taxon>Pseudomonadati</taxon>
        <taxon>Pseudomonadota</taxon>
        <taxon>Betaproteobacteria</taxon>
        <taxon>Burkholderiales</taxon>
        <taxon>Burkholderiaceae</taxon>
        <taxon>Paraburkholderia</taxon>
    </lineage>
</organism>
<dbReference type="Proteomes" id="UP000295509">
    <property type="component" value="Unassembled WGS sequence"/>
</dbReference>
<protein>
    <submittedName>
        <fullName evidence="10">Uncharacterized protein</fullName>
    </submittedName>
</protein>
<evidence type="ECO:0000256" key="4">
    <source>
        <dbReference type="ARBA" id="ARBA00022519"/>
    </source>
</evidence>
<evidence type="ECO:0000256" key="9">
    <source>
        <dbReference type="SAM" id="Phobius"/>
    </source>
</evidence>
<keyword evidence="3" id="KW-1003">Cell membrane</keyword>
<gene>
    <name evidence="10" type="ORF">BX592_13823</name>
</gene>
<keyword evidence="7 9" id="KW-0472">Membrane</keyword>
<feature type="transmembrane region" description="Helical" evidence="9">
    <location>
        <begin position="363"/>
        <end position="380"/>
    </location>
</feature>
<keyword evidence="5 9" id="KW-0812">Transmembrane</keyword>
<evidence type="ECO:0000313" key="10">
    <source>
        <dbReference type="EMBL" id="TDY37380.1"/>
    </source>
</evidence>
<feature type="transmembrane region" description="Helical" evidence="9">
    <location>
        <begin position="49"/>
        <end position="68"/>
    </location>
</feature>
<evidence type="ECO:0000256" key="7">
    <source>
        <dbReference type="ARBA" id="ARBA00023136"/>
    </source>
</evidence>
<keyword evidence="4" id="KW-0997">Cell inner membrane</keyword>
<dbReference type="InterPro" id="IPR007272">
    <property type="entry name" value="Sulf_transp_TsuA/YedE"/>
</dbReference>
<feature type="transmembrane region" description="Helical" evidence="9">
    <location>
        <begin position="267"/>
        <end position="289"/>
    </location>
</feature>
<evidence type="ECO:0000256" key="6">
    <source>
        <dbReference type="ARBA" id="ARBA00022989"/>
    </source>
</evidence>
<dbReference type="AlphaFoldDB" id="A0A4R8L6A0"/>
<sequence>MISRNLPAKSERTDAAGANLECAPAEACAGESRFGAPDFSVRRRRNQRVIKIAASAIVAVGLYLTLAVSGRQSALFLVGALIGIFLYHSAFSFPSAYRLFIDERRGTAIRVHALMLAVGTGLFVPALTAGTIFGTKLNASVAPASLSVFVGAFISGIGMQLSSRCAGGTLYSTGGGGIHMITSLIASVVGSVLGTAHMPYWNSQPSLGPLMLGERFGVVPALAFTWIALGGIVALTYTFEKRRYRIRSLGDSNHFTGYSLRRGPWPVMAAAVALAALNFATLALSGNAWRVTSAFALWGAKFAAAAGVDVAHWPYWTSPDNAAALIAPVSRDVPSVMNGGIMLGAVLAAALAGRYAPVWRAPLRPLLATALGGAMIGYGARLAYGSNVGSYFSGIVSSSLHGWIWLIAAFIGSIVGIYMRPLFKLTNESSDPGSNC</sequence>
<comment type="subcellular location">
    <subcellularLocation>
        <location evidence="1">Cell inner membrane</location>
        <topology evidence="1">Multi-pass membrane protein</topology>
    </subcellularLocation>
</comment>
<feature type="transmembrane region" description="Helical" evidence="9">
    <location>
        <begin position="400"/>
        <end position="419"/>
    </location>
</feature>
<feature type="transmembrane region" description="Helical" evidence="9">
    <location>
        <begin position="336"/>
        <end position="356"/>
    </location>
</feature>
<feature type="transmembrane region" description="Helical" evidence="9">
    <location>
        <begin position="216"/>
        <end position="239"/>
    </location>
</feature>
<dbReference type="PANTHER" id="PTHR30574">
    <property type="entry name" value="INNER MEMBRANE PROTEIN YEDE"/>
    <property type="match status" value="1"/>
</dbReference>
<keyword evidence="2" id="KW-0813">Transport</keyword>
<keyword evidence="11" id="KW-1185">Reference proteome</keyword>
<comment type="similarity">
    <text evidence="8">Belongs to the TsuA/YedE (TC 9.B.102) family.</text>
</comment>
<feature type="transmembrane region" description="Helical" evidence="9">
    <location>
        <begin position="139"/>
        <end position="158"/>
    </location>
</feature>
<feature type="transmembrane region" description="Helical" evidence="9">
    <location>
        <begin position="74"/>
        <end position="101"/>
    </location>
</feature>
<evidence type="ECO:0000256" key="1">
    <source>
        <dbReference type="ARBA" id="ARBA00004429"/>
    </source>
</evidence>
<accession>A0A4R8L6A0</accession>
<proteinExistence type="inferred from homology"/>
<evidence type="ECO:0000256" key="8">
    <source>
        <dbReference type="ARBA" id="ARBA00035655"/>
    </source>
</evidence>
<evidence type="ECO:0000313" key="11">
    <source>
        <dbReference type="Proteomes" id="UP000295509"/>
    </source>
</evidence>
<dbReference type="EMBL" id="SORE01000038">
    <property type="protein sequence ID" value="TDY37380.1"/>
    <property type="molecule type" value="Genomic_DNA"/>
</dbReference>
<keyword evidence="6 9" id="KW-1133">Transmembrane helix</keyword>
<feature type="transmembrane region" description="Helical" evidence="9">
    <location>
        <begin position="113"/>
        <end position="133"/>
    </location>
</feature>
<evidence type="ECO:0000256" key="5">
    <source>
        <dbReference type="ARBA" id="ARBA00022692"/>
    </source>
</evidence>
<dbReference type="PANTHER" id="PTHR30574:SF1">
    <property type="entry name" value="SULPHUR TRANSPORT DOMAIN-CONTAINING PROTEIN"/>
    <property type="match status" value="1"/>
</dbReference>
<dbReference type="Pfam" id="PF04143">
    <property type="entry name" value="Sulf_transp"/>
    <property type="match status" value="1"/>
</dbReference>
<reference evidence="10 11" key="1">
    <citation type="submission" date="2019-03" db="EMBL/GenBank/DDBJ databases">
        <title>Genomic Encyclopedia of Type Strains, Phase III (KMG-III): the genomes of soil and plant-associated and newly described type strains.</title>
        <authorList>
            <person name="Whitman W."/>
        </authorList>
    </citation>
    <scope>NUCLEOTIDE SEQUENCE [LARGE SCALE GENOMIC DNA]</scope>
    <source>
        <strain evidence="10 11">LMG 29544</strain>
    </source>
</reference>
<comment type="caution">
    <text evidence="10">The sequence shown here is derived from an EMBL/GenBank/DDBJ whole genome shotgun (WGS) entry which is preliminary data.</text>
</comment>
<name>A0A4R8L6A0_9BURK</name>
<dbReference type="GO" id="GO:0005886">
    <property type="term" value="C:plasma membrane"/>
    <property type="evidence" value="ECO:0007669"/>
    <property type="project" value="UniProtKB-SubCell"/>
</dbReference>
<evidence type="ECO:0000256" key="3">
    <source>
        <dbReference type="ARBA" id="ARBA00022475"/>
    </source>
</evidence>
<feature type="transmembrane region" description="Helical" evidence="9">
    <location>
        <begin position="170"/>
        <end position="196"/>
    </location>
</feature>
<evidence type="ECO:0000256" key="2">
    <source>
        <dbReference type="ARBA" id="ARBA00022448"/>
    </source>
</evidence>